<evidence type="ECO:0000256" key="8">
    <source>
        <dbReference type="ARBA" id="ARBA00023032"/>
    </source>
</evidence>
<evidence type="ECO:0000256" key="7">
    <source>
        <dbReference type="ARBA" id="ARBA00022989"/>
    </source>
</evidence>
<reference evidence="11 12" key="1">
    <citation type="submission" date="2016-10" db="EMBL/GenBank/DDBJ databases">
        <authorList>
            <person name="de Groot N.N."/>
        </authorList>
    </citation>
    <scope>NUCLEOTIDE SEQUENCE [LARGE SCALE GENOMIC DNA]</scope>
    <source>
        <strain evidence="11 12">CGMCC 1.9159</strain>
    </source>
</reference>
<keyword evidence="2" id="KW-0813">Transport</keyword>
<proteinExistence type="predicted"/>
<dbReference type="PANTHER" id="PTHR37468:SF1">
    <property type="entry name" value="SULFATE TRANSPORTER CYSZ"/>
    <property type="match status" value="1"/>
</dbReference>
<dbReference type="EMBL" id="FNGP01000005">
    <property type="protein sequence ID" value="SDL73227.1"/>
    <property type="molecule type" value="Genomic_DNA"/>
</dbReference>
<evidence type="ECO:0000256" key="9">
    <source>
        <dbReference type="ARBA" id="ARBA00023136"/>
    </source>
</evidence>
<evidence type="ECO:0000313" key="11">
    <source>
        <dbReference type="EMBL" id="SDL73227.1"/>
    </source>
</evidence>
<sequence>MQFAKDFARGFSFFAAGVATWARRPKLMLLGALPAVIVSALMFLLIWWSISNTYEWATALTGFADPWSDLLREGLRITLGLALAIAIIVFCIVSFVTVTLLVGSPFYEQIWRTTEQSLGGIGGEVQLRLTEQVRKGVGDAARTLRMALATSAVAVLIGLIPVVGSVAAAVFVAVRGSRALAVELTGFAADARGWSFDERKRALDGRPLMTLGFAFPCYLASIVPGGAVLAMPSAVVAGTLCVRDLASSQRRDERPIV</sequence>
<keyword evidence="8" id="KW-0764">Sulfate transport</keyword>
<dbReference type="GO" id="GO:0005886">
    <property type="term" value="C:plasma membrane"/>
    <property type="evidence" value="ECO:0007669"/>
    <property type="project" value="TreeGrafter"/>
</dbReference>
<evidence type="ECO:0000256" key="5">
    <source>
        <dbReference type="ARBA" id="ARBA00022605"/>
    </source>
</evidence>
<dbReference type="Proteomes" id="UP000199475">
    <property type="component" value="Unassembled WGS sequence"/>
</dbReference>
<keyword evidence="7 10" id="KW-1133">Transmembrane helix</keyword>
<keyword evidence="9 10" id="KW-0472">Membrane</keyword>
<dbReference type="Pfam" id="PF07264">
    <property type="entry name" value="EI24"/>
    <property type="match status" value="1"/>
</dbReference>
<feature type="transmembrane region" description="Helical" evidence="10">
    <location>
        <begin position="152"/>
        <end position="174"/>
    </location>
</feature>
<dbReference type="STRING" id="686624.SAMN04488242_2613"/>
<dbReference type="GO" id="GO:0019344">
    <property type="term" value="P:cysteine biosynthetic process"/>
    <property type="evidence" value="ECO:0007669"/>
    <property type="project" value="TreeGrafter"/>
</dbReference>
<dbReference type="AlphaFoldDB" id="A0A1G9MH38"/>
<comment type="subcellular location">
    <subcellularLocation>
        <location evidence="1">Membrane</location>
        <topology evidence="1">Multi-pass membrane protein</topology>
    </subcellularLocation>
</comment>
<accession>A0A1G9MH38</accession>
<keyword evidence="4" id="KW-0997">Cell inner membrane</keyword>
<evidence type="ECO:0000256" key="3">
    <source>
        <dbReference type="ARBA" id="ARBA00022475"/>
    </source>
</evidence>
<dbReference type="GO" id="GO:0009675">
    <property type="term" value="F:high-affinity sulfate:proton symporter activity"/>
    <property type="evidence" value="ECO:0007669"/>
    <property type="project" value="TreeGrafter"/>
</dbReference>
<keyword evidence="6 10" id="KW-0812">Transmembrane</keyword>
<evidence type="ECO:0000256" key="10">
    <source>
        <dbReference type="SAM" id="Phobius"/>
    </source>
</evidence>
<keyword evidence="5" id="KW-0028">Amino-acid biosynthesis</keyword>
<name>A0A1G9MH38_9ACTN</name>
<dbReference type="RefSeq" id="WP_176761775.1">
    <property type="nucleotide sequence ID" value="NZ_FNGP01000005.1"/>
</dbReference>
<evidence type="ECO:0000256" key="2">
    <source>
        <dbReference type="ARBA" id="ARBA00022448"/>
    </source>
</evidence>
<feature type="transmembrane region" description="Helical" evidence="10">
    <location>
        <begin position="27"/>
        <end position="50"/>
    </location>
</feature>
<dbReference type="PANTHER" id="PTHR37468">
    <property type="entry name" value="SULFATE TRANSPORTER CYSZ"/>
    <property type="match status" value="1"/>
</dbReference>
<organism evidence="11 12">
    <name type="scientific">Tessaracoccus oleiagri</name>
    <dbReference type="NCBI Taxonomy" id="686624"/>
    <lineage>
        <taxon>Bacteria</taxon>
        <taxon>Bacillati</taxon>
        <taxon>Actinomycetota</taxon>
        <taxon>Actinomycetes</taxon>
        <taxon>Propionibacteriales</taxon>
        <taxon>Propionibacteriaceae</taxon>
        <taxon>Tessaracoccus</taxon>
    </lineage>
</organism>
<evidence type="ECO:0000256" key="1">
    <source>
        <dbReference type="ARBA" id="ARBA00004141"/>
    </source>
</evidence>
<evidence type="ECO:0000256" key="4">
    <source>
        <dbReference type="ARBA" id="ARBA00022519"/>
    </source>
</evidence>
<dbReference type="GO" id="GO:0000103">
    <property type="term" value="P:sulfate assimilation"/>
    <property type="evidence" value="ECO:0007669"/>
    <property type="project" value="TreeGrafter"/>
</dbReference>
<protein>
    <submittedName>
        <fullName evidence="11">CysZ protein</fullName>
    </submittedName>
</protein>
<feature type="transmembrane region" description="Helical" evidence="10">
    <location>
        <begin position="77"/>
        <end position="102"/>
    </location>
</feature>
<gene>
    <name evidence="11" type="ORF">SAMN04488242_2613</name>
</gene>
<keyword evidence="12" id="KW-1185">Reference proteome</keyword>
<evidence type="ECO:0000256" key="6">
    <source>
        <dbReference type="ARBA" id="ARBA00022692"/>
    </source>
</evidence>
<dbReference type="InterPro" id="IPR050480">
    <property type="entry name" value="CysZ-like"/>
</dbReference>
<dbReference type="InterPro" id="IPR059112">
    <property type="entry name" value="CysZ/EI24"/>
</dbReference>
<keyword evidence="3" id="KW-1003">Cell membrane</keyword>
<evidence type="ECO:0000313" key="12">
    <source>
        <dbReference type="Proteomes" id="UP000199475"/>
    </source>
</evidence>
<feature type="transmembrane region" description="Helical" evidence="10">
    <location>
        <begin position="213"/>
        <end position="242"/>
    </location>
</feature>